<evidence type="ECO:0000313" key="3">
    <source>
        <dbReference type="Proteomes" id="UP000886520"/>
    </source>
</evidence>
<sequence length="91" mass="10679">MSQERLARLEAALKATAGRVHADQNGELLSSLLELRERLEKVREEHAAERDQWEKYQERLVIENAKLQYRVIHLIRSVREADKKLEEATKS</sequence>
<proteinExistence type="predicted"/>
<gene>
    <name evidence="2" type="ORF">GOP47_0000839</name>
</gene>
<accession>A0A9D4ZTF7</accession>
<dbReference type="OrthoDB" id="1939146at2759"/>
<dbReference type="PANTHER" id="PTHR38377">
    <property type="entry name" value="THREONINE-TRNA LIGASE 2"/>
    <property type="match status" value="1"/>
</dbReference>
<reference evidence="2" key="1">
    <citation type="submission" date="2021-01" db="EMBL/GenBank/DDBJ databases">
        <title>Adiantum capillus-veneris genome.</title>
        <authorList>
            <person name="Fang Y."/>
            <person name="Liao Q."/>
        </authorList>
    </citation>
    <scope>NUCLEOTIDE SEQUENCE</scope>
    <source>
        <strain evidence="2">H3</strain>
        <tissue evidence="2">Leaf</tissue>
    </source>
</reference>
<protein>
    <submittedName>
        <fullName evidence="2">Uncharacterized protein</fullName>
    </submittedName>
</protein>
<feature type="coiled-coil region" evidence="1">
    <location>
        <begin position="25"/>
        <end position="59"/>
    </location>
</feature>
<dbReference type="AlphaFoldDB" id="A0A9D4ZTF7"/>
<keyword evidence="3" id="KW-1185">Reference proteome</keyword>
<evidence type="ECO:0000256" key="1">
    <source>
        <dbReference type="SAM" id="Coils"/>
    </source>
</evidence>
<evidence type="ECO:0000313" key="2">
    <source>
        <dbReference type="EMBL" id="KAI5084670.1"/>
    </source>
</evidence>
<name>A0A9D4ZTF7_ADICA</name>
<dbReference type="EMBL" id="JABFUD020000001">
    <property type="protein sequence ID" value="KAI5084670.1"/>
    <property type="molecule type" value="Genomic_DNA"/>
</dbReference>
<keyword evidence="1" id="KW-0175">Coiled coil</keyword>
<dbReference type="Proteomes" id="UP000886520">
    <property type="component" value="Chromosome 1"/>
</dbReference>
<dbReference type="PANTHER" id="PTHR38377:SF1">
    <property type="entry name" value="THREONINE-TRNA LIGASE 2"/>
    <property type="match status" value="1"/>
</dbReference>
<comment type="caution">
    <text evidence="2">The sequence shown here is derived from an EMBL/GenBank/DDBJ whole genome shotgun (WGS) entry which is preliminary data.</text>
</comment>
<organism evidence="2 3">
    <name type="scientific">Adiantum capillus-veneris</name>
    <name type="common">Maidenhair fern</name>
    <dbReference type="NCBI Taxonomy" id="13818"/>
    <lineage>
        <taxon>Eukaryota</taxon>
        <taxon>Viridiplantae</taxon>
        <taxon>Streptophyta</taxon>
        <taxon>Embryophyta</taxon>
        <taxon>Tracheophyta</taxon>
        <taxon>Polypodiopsida</taxon>
        <taxon>Polypodiidae</taxon>
        <taxon>Polypodiales</taxon>
        <taxon>Pteridineae</taxon>
        <taxon>Pteridaceae</taxon>
        <taxon>Vittarioideae</taxon>
        <taxon>Adiantum</taxon>
    </lineage>
</organism>